<keyword evidence="2" id="KW-0732">Signal</keyword>
<dbReference type="AlphaFoldDB" id="A0AA36BG08"/>
<feature type="signal peptide" evidence="2">
    <location>
        <begin position="1"/>
        <end position="19"/>
    </location>
</feature>
<dbReference type="EMBL" id="OX597827">
    <property type="protein sequence ID" value="CAI9732941.1"/>
    <property type="molecule type" value="Genomic_DNA"/>
</dbReference>
<feature type="region of interest" description="Disordered" evidence="1">
    <location>
        <begin position="50"/>
        <end position="113"/>
    </location>
</feature>
<evidence type="ECO:0000256" key="2">
    <source>
        <dbReference type="SAM" id="SignalP"/>
    </source>
</evidence>
<organism evidence="3 4">
    <name type="scientific">Octopus vulgaris</name>
    <name type="common">Common octopus</name>
    <dbReference type="NCBI Taxonomy" id="6645"/>
    <lineage>
        <taxon>Eukaryota</taxon>
        <taxon>Metazoa</taxon>
        <taxon>Spiralia</taxon>
        <taxon>Lophotrochozoa</taxon>
        <taxon>Mollusca</taxon>
        <taxon>Cephalopoda</taxon>
        <taxon>Coleoidea</taxon>
        <taxon>Octopodiformes</taxon>
        <taxon>Octopoda</taxon>
        <taxon>Incirrata</taxon>
        <taxon>Octopodidae</taxon>
        <taxon>Octopus</taxon>
    </lineage>
</organism>
<proteinExistence type="predicted"/>
<gene>
    <name evidence="3" type="ORF">OCTVUL_1B025915</name>
</gene>
<evidence type="ECO:0000313" key="3">
    <source>
        <dbReference type="EMBL" id="CAI9732941.1"/>
    </source>
</evidence>
<evidence type="ECO:0000313" key="4">
    <source>
        <dbReference type="Proteomes" id="UP001162480"/>
    </source>
</evidence>
<accession>A0AA36BG08</accession>
<dbReference type="Proteomes" id="UP001162480">
    <property type="component" value="Chromosome 14"/>
</dbReference>
<protein>
    <submittedName>
        <fullName evidence="3">Uncharacterized protein</fullName>
    </submittedName>
</protein>
<reference evidence="3" key="1">
    <citation type="submission" date="2023-08" db="EMBL/GenBank/DDBJ databases">
        <authorList>
            <person name="Alioto T."/>
            <person name="Alioto T."/>
            <person name="Gomez Garrido J."/>
        </authorList>
    </citation>
    <scope>NUCLEOTIDE SEQUENCE</scope>
</reference>
<evidence type="ECO:0000256" key="1">
    <source>
        <dbReference type="SAM" id="MobiDB-lite"/>
    </source>
</evidence>
<sequence length="198" mass="23161">MSLRCLLLIFQNILTQLDSALPRYVLMLHLSQSFYEYPIELYDTDAIEAAKPEEKPRSQKRSREARREAAKQEEKPRSQKRSREARREAAKPEEKPRSQKRSREARREAAKPEEKPRFCQLTAALQQAFWDVYFYNSSSSMCPYYFNAGSPTEPTITDKLARYEDLDVYIHDNSSIVLAICLRCLNCDSSTELHDRMP</sequence>
<keyword evidence="4" id="KW-1185">Reference proteome</keyword>
<name>A0AA36BG08_OCTVU</name>
<feature type="chain" id="PRO_5041414385" evidence="2">
    <location>
        <begin position="20"/>
        <end position="198"/>
    </location>
</feature>